<dbReference type="PANTHER" id="PTHR38441">
    <property type="entry name" value="INTEGRAL MEMBRANE PROTEIN-RELATED"/>
    <property type="match status" value="1"/>
</dbReference>
<keyword evidence="1" id="KW-0812">Transmembrane</keyword>
<feature type="transmembrane region" description="Helical" evidence="1">
    <location>
        <begin position="38"/>
        <end position="60"/>
    </location>
</feature>
<gene>
    <name evidence="2" type="ORF">FHX53_002020</name>
</gene>
<feature type="transmembrane region" description="Helical" evidence="1">
    <location>
        <begin position="72"/>
        <end position="94"/>
    </location>
</feature>
<dbReference type="Pfam" id="PF04341">
    <property type="entry name" value="DUF485"/>
    <property type="match status" value="1"/>
</dbReference>
<protein>
    <submittedName>
        <fullName evidence="2">Uncharacterized membrane protein (DUF485 family)</fullName>
    </submittedName>
</protein>
<organism evidence="2 3">
    <name type="scientific">Microcella alkalica</name>
    <dbReference type="NCBI Taxonomy" id="355930"/>
    <lineage>
        <taxon>Bacteria</taxon>
        <taxon>Bacillati</taxon>
        <taxon>Actinomycetota</taxon>
        <taxon>Actinomycetes</taxon>
        <taxon>Micrococcales</taxon>
        <taxon>Microbacteriaceae</taxon>
        <taxon>Microcella</taxon>
    </lineage>
</organism>
<reference evidence="2 3" key="1">
    <citation type="submission" date="2020-07" db="EMBL/GenBank/DDBJ databases">
        <title>Sequencing the genomes of 1000 actinobacteria strains.</title>
        <authorList>
            <person name="Klenk H.-P."/>
        </authorList>
    </citation>
    <scope>NUCLEOTIDE SEQUENCE [LARGE SCALE GENOMIC DNA]</scope>
    <source>
        <strain evidence="2 3">DSM 19663</strain>
    </source>
</reference>
<accession>A0A839EB14</accession>
<dbReference type="InterPro" id="IPR007436">
    <property type="entry name" value="DUF485"/>
</dbReference>
<sequence>MGNDALNVEHSSGHSAAVFRETQESEQFRRLKRKHRSFVLPVTAACLLWYFTYVLLAGYAPEFMATPVFGSVNVGILLGLSQVVTTFAVTMSYVSYANKHLDPDAAAIRDRLETKEGVR</sequence>
<dbReference type="AlphaFoldDB" id="A0A839EB14"/>
<keyword evidence="1" id="KW-1133">Transmembrane helix</keyword>
<comment type="caution">
    <text evidence="2">The sequence shown here is derived from an EMBL/GenBank/DDBJ whole genome shotgun (WGS) entry which is preliminary data.</text>
</comment>
<dbReference type="Proteomes" id="UP000585905">
    <property type="component" value="Unassembled WGS sequence"/>
</dbReference>
<dbReference type="PANTHER" id="PTHR38441:SF1">
    <property type="entry name" value="MEMBRANE PROTEIN"/>
    <property type="match status" value="1"/>
</dbReference>
<evidence type="ECO:0000313" key="2">
    <source>
        <dbReference type="EMBL" id="MBA8848416.1"/>
    </source>
</evidence>
<keyword evidence="1" id="KW-0472">Membrane</keyword>
<name>A0A839EB14_9MICO</name>
<dbReference type="EMBL" id="JACGWX010000005">
    <property type="protein sequence ID" value="MBA8848416.1"/>
    <property type="molecule type" value="Genomic_DNA"/>
</dbReference>
<evidence type="ECO:0000313" key="3">
    <source>
        <dbReference type="Proteomes" id="UP000585905"/>
    </source>
</evidence>
<proteinExistence type="predicted"/>
<evidence type="ECO:0000256" key="1">
    <source>
        <dbReference type="SAM" id="Phobius"/>
    </source>
</evidence>
<keyword evidence="3" id="KW-1185">Reference proteome</keyword>
<dbReference type="RefSeq" id="WP_182491213.1">
    <property type="nucleotide sequence ID" value="NZ_BAAAOV010000018.1"/>
</dbReference>